<dbReference type="Proteomes" id="UP000239757">
    <property type="component" value="Unassembled WGS sequence"/>
</dbReference>
<feature type="compositionally biased region" description="Basic residues" evidence="1">
    <location>
        <begin position="1"/>
        <end position="19"/>
    </location>
</feature>
<dbReference type="AlphaFoldDB" id="A0A2P5WAG6"/>
<dbReference type="EMBL" id="KZ668383">
    <property type="protein sequence ID" value="PPR88075.1"/>
    <property type="molecule type" value="Genomic_DNA"/>
</dbReference>
<reference evidence="2 3" key="1">
    <citation type="submission" date="2015-01" db="EMBL/GenBank/DDBJ databases">
        <title>Genome of allotetraploid Gossypium barbadense reveals genomic plasticity and fiber elongation in cotton evolution.</title>
        <authorList>
            <person name="Chen X."/>
            <person name="Liu X."/>
            <person name="Zhao B."/>
            <person name="Zheng H."/>
            <person name="Hu Y."/>
            <person name="Lu G."/>
            <person name="Yang C."/>
            <person name="Chen J."/>
            <person name="Shan C."/>
            <person name="Zhang L."/>
            <person name="Zhou Y."/>
            <person name="Wang L."/>
            <person name="Guo W."/>
            <person name="Bai Y."/>
            <person name="Ruan J."/>
            <person name="Shangguan X."/>
            <person name="Mao Y."/>
            <person name="Jiang J."/>
            <person name="Zhu Y."/>
            <person name="Lei J."/>
            <person name="Kang H."/>
            <person name="Chen S."/>
            <person name="He X."/>
            <person name="Wang R."/>
            <person name="Wang Y."/>
            <person name="Chen J."/>
            <person name="Wang L."/>
            <person name="Yu S."/>
            <person name="Wang B."/>
            <person name="Wei J."/>
            <person name="Song S."/>
            <person name="Lu X."/>
            <person name="Gao Z."/>
            <person name="Gu W."/>
            <person name="Deng X."/>
            <person name="Ma D."/>
            <person name="Wang S."/>
            <person name="Liang W."/>
            <person name="Fang L."/>
            <person name="Cai C."/>
            <person name="Zhu X."/>
            <person name="Zhou B."/>
            <person name="Zhang Y."/>
            <person name="Chen Z."/>
            <person name="Xu S."/>
            <person name="Zhu R."/>
            <person name="Wang S."/>
            <person name="Zhang T."/>
            <person name="Zhao G."/>
        </authorList>
    </citation>
    <scope>NUCLEOTIDE SEQUENCE [LARGE SCALE GENOMIC DNA]</scope>
    <source>
        <strain evidence="3">cv. Xinhai21</strain>
        <tissue evidence="2">Leaf</tissue>
    </source>
</reference>
<protein>
    <submittedName>
        <fullName evidence="2">Uncharacterized protein</fullName>
    </submittedName>
</protein>
<sequence length="232" mass="25791">MSSSRSKKAAVPVSRKRKGASSSSSPTAEDDPGKVQFGLGGLVRQVGVPEFIPGGATYNPSLSKASALPPSLKYLHAILAHTITRRRESTGVVNTHDAYFLWCMSYGAEEPTLLNIVSPNLPRRRPTRTFLMMSLHSTRIPRLSHHHPLVQFMRRLHMLTSLSAALDSSSSVFNNLKTLILLYSRFVSTSTSHRQSNLANHPVMKIYIELLSSSSHRNKKLHRERFSTTTIS</sequence>
<gene>
    <name evidence="2" type="ORF">GOBAR_AA32615</name>
</gene>
<feature type="region of interest" description="Disordered" evidence="1">
    <location>
        <begin position="1"/>
        <end position="36"/>
    </location>
</feature>
<accession>A0A2P5WAG6</accession>
<proteinExistence type="predicted"/>
<name>A0A2P5WAG6_GOSBA</name>
<evidence type="ECO:0000256" key="1">
    <source>
        <dbReference type="SAM" id="MobiDB-lite"/>
    </source>
</evidence>
<organism evidence="2 3">
    <name type="scientific">Gossypium barbadense</name>
    <name type="common">Sea Island cotton</name>
    <name type="synonym">Hibiscus barbadensis</name>
    <dbReference type="NCBI Taxonomy" id="3634"/>
    <lineage>
        <taxon>Eukaryota</taxon>
        <taxon>Viridiplantae</taxon>
        <taxon>Streptophyta</taxon>
        <taxon>Embryophyta</taxon>
        <taxon>Tracheophyta</taxon>
        <taxon>Spermatophyta</taxon>
        <taxon>Magnoliopsida</taxon>
        <taxon>eudicotyledons</taxon>
        <taxon>Gunneridae</taxon>
        <taxon>Pentapetalae</taxon>
        <taxon>rosids</taxon>
        <taxon>malvids</taxon>
        <taxon>Malvales</taxon>
        <taxon>Malvaceae</taxon>
        <taxon>Malvoideae</taxon>
        <taxon>Gossypium</taxon>
    </lineage>
</organism>
<evidence type="ECO:0000313" key="2">
    <source>
        <dbReference type="EMBL" id="PPR88075.1"/>
    </source>
</evidence>
<evidence type="ECO:0000313" key="3">
    <source>
        <dbReference type="Proteomes" id="UP000239757"/>
    </source>
</evidence>